<comment type="caution">
    <text evidence="10">The sequence shown here is derived from an EMBL/GenBank/DDBJ whole genome shotgun (WGS) entry which is preliminary data.</text>
</comment>
<evidence type="ECO:0000256" key="2">
    <source>
        <dbReference type="ARBA" id="ARBA00005419"/>
    </source>
</evidence>
<evidence type="ECO:0000256" key="3">
    <source>
        <dbReference type="ARBA" id="ARBA00012506"/>
    </source>
</evidence>
<keyword evidence="11" id="KW-1185">Reference proteome</keyword>
<dbReference type="InterPro" id="IPR050126">
    <property type="entry name" value="Ap4A_hydrolase"/>
</dbReference>
<dbReference type="Pfam" id="PF00149">
    <property type="entry name" value="Metallophos"/>
    <property type="match status" value="1"/>
</dbReference>
<name>A0A2I1DJV8_9PROT</name>
<dbReference type="EMBL" id="MXAV01000040">
    <property type="protein sequence ID" value="PKY10167.1"/>
    <property type="molecule type" value="Genomic_DNA"/>
</dbReference>
<dbReference type="Proteomes" id="UP000234329">
    <property type="component" value="Unassembled WGS sequence"/>
</dbReference>
<dbReference type="GO" id="GO:0110154">
    <property type="term" value="P:RNA decapping"/>
    <property type="evidence" value="ECO:0007669"/>
    <property type="project" value="TreeGrafter"/>
</dbReference>
<dbReference type="GO" id="GO:0016791">
    <property type="term" value="F:phosphatase activity"/>
    <property type="evidence" value="ECO:0007669"/>
    <property type="project" value="TreeGrafter"/>
</dbReference>
<comment type="similarity">
    <text evidence="2">Belongs to the Ap4A hydrolase family.</text>
</comment>
<evidence type="ECO:0000259" key="9">
    <source>
        <dbReference type="Pfam" id="PF00149"/>
    </source>
</evidence>
<evidence type="ECO:0000256" key="6">
    <source>
        <dbReference type="ARBA" id="ARBA00032248"/>
    </source>
</evidence>
<dbReference type="InterPro" id="IPR029052">
    <property type="entry name" value="Metallo-depent_PP-like"/>
</dbReference>
<organism evidence="10 11">
    <name type="scientific">Acidithiobacillus marinus</name>
    <dbReference type="NCBI Taxonomy" id="187490"/>
    <lineage>
        <taxon>Bacteria</taxon>
        <taxon>Pseudomonadati</taxon>
        <taxon>Pseudomonadota</taxon>
        <taxon>Acidithiobacillia</taxon>
        <taxon>Acidithiobacillales</taxon>
        <taxon>Acidithiobacillaceae</taxon>
        <taxon>Acidithiobacillus</taxon>
    </lineage>
</organism>
<comment type="function">
    <text evidence="1">Hydrolyzes diadenosine 5',5'''-P1,P4-tetraphosphate to yield ADP.</text>
</comment>
<dbReference type="InParanoid" id="A0A2I1DJV8"/>
<evidence type="ECO:0000256" key="8">
    <source>
        <dbReference type="ARBA" id="ARBA00049417"/>
    </source>
</evidence>
<sequence length="280" mass="31894">MAAIYAMGDLQGCCTPFNSLLEKLDFNVKEDRLWLAGDLLNRGPDSRSLLKRLFQWQDHLQIVLGNHDLYALSRWGGIVPTKKSDTLGNLLGDKNAGDWLDWLRQMPLLHHDSDLGWTMVHAAIHPDWDIATATAHAQEVQNALSGRQWKRFLKMLWAAPAPNRWADCRDEDDAQRFRVAVFTRARYVTAEGQFNWPSTLPKEGASAYAPWHTWFFERQNEGAIICGHWATQGLLVHERLLALDSGCVWGRQLSAARIDLETPEIHQIDCPIYAQPSTKE</sequence>
<dbReference type="FunCoup" id="A0A2I1DJV8">
    <property type="interactions" value="172"/>
</dbReference>
<protein>
    <recommendedName>
        <fullName evidence="3">bis(5'-nucleosyl)-tetraphosphatase (symmetrical)</fullName>
        <ecNumber evidence="3">3.6.1.41</ecNumber>
    </recommendedName>
    <alternativeName>
        <fullName evidence="6">Ap4A hydrolase</fullName>
    </alternativeName>
    <alternativeName>
        <fullName evidence="5">Diadenosine 5',5'''-P1,P4-tetraphosphate pyrophosphohydrolase</fullName>
    </alternativeName>
    <alternativeName>
        <fullName evidence="7">Diadenosine tetraphosphatase</fullName>
    </alternativeName>
</protein>
<gene>
    <name evidence="10" type="ORF">B1757_10590</name>
</gene>
<evidence type="ECO:0000256" key="4">
    <source>
        <dbReference type="ARBA" id="ARBA00022801"/>
    </source>
</evidence>
<reference evidence="10 11" key="1">
    <citation type="submission" date="2017-03" db="EMBL/GenBank/DDBJ databases">
        <title>Draft genime sequence of the acidophilic sulfur-oxidizing bacterium Acidithiobacillus sp. SH, isolated from seawater.</title>
        <authorList>
            <person name="Sharmin S."/>
            <person name="Tokuhisa M."/>
            <person name="Kanao T."/>
            <person name="Kamimura K."/>
        </authorList>
    </citation>
    <scope>NUCLEOTIDE SEQUENCE [LARGE SCALE GENOMIC DNA]</scope>
    <source>
        <strain evidence="10 11">SH</strain>
    </source>
</reference>
<dbReference type="EC" id="3.6.1.41" evidence="3"/>
<evidence type="ECO:0000313" key="10">
    <source>
        <dbReference type="EMBL" id="PKY10167.1"/>
    </source>
</evidence>
<evidence type="ECO:0000256" key="1">
    <source>
        <dbReference type="ARBA" id="ARBA00003413"/>
    </source>
</evidence>
<dbReference type="GO" id="GO:0005737">
    <property type="term" value="C:cytoplasm"/>
    <property type="evidence" value="ECO:0007669"/>
    <property type="project" value="TreeGrafter"/>
</dbReference>
<comment type="catalytic activity">
    <reaction evidence="8">
        <text>P(1),P(4)-bis(5'-adenosyl) tetraphosphate + H2O = 2 ADP + 2 H(+)</text>
        <dbReference type="Rhea" id="RHEA:24252"/>
        <dbReference type="ChEBI" id="CHEBI:15377"/>
        <dbReference type="ChEBI" id="CHEBI:15378"/>
        <dbReference type="ChEBI" id="CHEBI:58141"/>
        <dbReference type="ChEBI" id="CHEBI:456216"/>
        <dbReference type="EC" id="3.6.1.41"/>
    </reaction>
</comment>
<dbReference type="InterPro" id="IPR004617">
    <property type="entry name" value="ApaH"/>
</dbReference>
<keyword evidence="4" id="KW-0378">Hydrolase</keyword>
<evidence type="ECO:0000256" key="5">
    <source>
        <dbReference type="ARBA" id="ARBA00031248"/>
    </source>
</evidence>
<dbReference type="SUPFAM" id="SSF56300">
    <property type="entry name" value="Metallo-dependent phosphatases"/>
    <property type="match status" value="1"/>
</dbReference>
<feature type="domain" description="Calcineurin-like phosphoesterase" evidence="9">
    <location>
        <begin position="4"/>
        <end position="125"/>
    </location>
</feature>
<evidence type="ECO:0000313" key="11">
    <source>
        <dbReference type="Proteomes" id="UP000234329"/>
    </source>
</evidence>
<dbReference type="AlphaFoldDB" id="A0A2I1DJV8"/>
<dbReference type="RefSeq" id="WP_101538288.1">
    <property type="nucleotide sequence ID" value="NZ_MXAV01000040.1"/>
</dbReference>
<dbReference type="PANTHER" id="PTHR42850:SF11">
    <property type="entry name" value="BIS(5'-NUCLEOSYL)-TETRAPHOSPHATASE [SYMMETRICAL]"/>
    <property type="match status" value="1"/>
</dbReference>
<dbReference type="PIRSF" id="PIRSF000903">
    <property type="entry name" value="B5n-ttraPtase_sm"/>
    <property type="match status" value="1"/>
</dbReference>
<proteinExistence type="inferred from homology"/>
<dbReference type="PANTHER" id="PTHR42850">
    <property type="entry name" value="METALLOPHOSPHOESTERASE"/>
    <property type="match status" value="1"/>
</dbReference>
<accession>A0A2I1DJV8</accession>
<dbReference type="GO" id="GO:0008803">
    <property type="term" value="F:bis(5'-nucleosyl)-tetraphosphatase (symmetrical) activity"/>
    <property type="evidence" value="ECO:0007669"/>
    <property type="project" value="UniProtKB-EC"/>
</dbReference>
<dbReference type="OrthoDB" id="9807890at2"/>
<dbReference type="NCBIfam" id="NF001204">
    <property type="entry name" value="PRK00166.1"/>
    <property type="match status" value="1"/>
</dbReference>
<dbReference type="Gene3D" id="3.60.21.10">
    <property type="match status" value="1"/>
</dbReference>
<dbReference type="InterPro" id="IPR004843">
    <property type="entry name" value="Calcineurin-like_PHP"/>
</dbReference>
<evidence type="ECO:0000256" key="7">
    <source>
        <dbReference type="ARBA" id="ARBA00033210"/>
    </source>
</evidence>